<keyword evidence="3 5" id="KW-0067">ATP-binding</keyword>
<evidence type="ECO:0000259" key="4">
    <source>
        <dbReference type="PROSITE" id="PS50893"/>
    </source>
</evidence>
<dbReference type="Gene3D" id="3.40.50.300">
    <property type="entry name" value="P-loop containing nucleotide triphosphate hydrolases"/>
    <property type="match status" value="1"/>
</dbReference>
<feature type="domain" description="ABC transporter" evidence="4">
    <location>
        <begin position="4"/>
        <end position="206"/>
    </location>
</feature>
<protein>
    <submittedName>
        <fullName evidence="5">ABC transporter ATP-binding protein</fullName>
    </submittedName>
</protein>
<evidence type="ECO:0000313" key="5">
    <source>
        <dbReference type="EMBL" id="MDO1536227.1"/>
    </source>
</evidence>
<evidence type="ECO:0000313" key="6">
    <source>
        <dbReference type="Proteomes" id="UP001169027"/>
    </source>
</evidence>
<evidence type="ECO:0000256" key="3">
    <source>
        <dbReference type="ARBA" id="ARBA00022840"/>
    </source>
</evidence>
<comment type="caution">
    <text evidence="5">The sequence shown here is derived from an EMBL/GenBank/DDBJ whole genome shotgun (WGS) entry which is preliminary data.</text>
</comment>
<dbReference type="PANTHER" id="PTHR43119:SF1">
    <property type="entry name" value="ABC TRANSPORTER DOMAIN-CONTAINING PROTEIN"/>
    <property type="match status" value="1"/>
</dbReference>
<proteinExistence type="predicted"/>
<accession>A0ABT8SE02</accession>
<keyword evidence="2" id="KW-0547">Nucleotide-binding</keyword>
<dbReference type="InterPro" id="IPR027417">
    <property type="entry name" value="P-loop_NTPase"/>
</dbReference>
<dbReference type="CDD" id="cd00267">
    <property type="entry name" value="ABC_ATPase"/>
    <property type="match status" value="1"/>
</dbReference>
<dbReference type="Pfam" id="PF00005">
    <property type="entry name" value="ABC_tran"/>
    <property type="match status" value="1"/>
</dbReference>
<reference evidence="5" key="1">
    <citation type="submission" date="2023-06" db="EMBL/GenBank/DDBJ databases">
        <authorList>
            <person name="Jiang Y."/>
            <person name="Liu Q."/>
        </authorList>
    </citation>
    <scope>NUCLEOTIDE SEQUENCE</scope>
    <source>
        <strain evidence="5">CGMCC 1.12090</strain>
    </source>
</reference>
<keyword evidence="1" id="KW-0472">Membrane</keyword>
<gene>
    <name evidence="5" type="ORF">Q2T77_28460</name>
</gene>
<dbReference type="SUPFAM" id="SSF52540">
    <property type="entry name" value="P-loop containing nucleoside triphosphate hydrolases"/>
    <property type="match status" value="1"/>
</dbReference>
<evidence type="ECO:0000256" key="1">
    <source>
        <dbReference type="ARBA" id="ARBA00022475"/>
    </source>
</evidence>
<dbReference type="SMART" id="SM00382">
    <property type="entry name" value="AAA"/>
    <property type="match status" value="1"/>
</dbReference>
<dbReference type="EMBL" id="JAUKVY010000026">
    <property type="protein sequence ID" value="MDO1536227.1"/>
    <property type="molecule type" value="Genomic_DNA"/>
</dbReference>
<dbReference type="InterPro" id="IPR003439">
    <property type="entry name" value="ABC_transporter-like_ATP-bd"/>
</dbReference>
<dbReference type="RefSeq" id="WP_301814209.1">
    <property type="nucleotide sequence ID" value="NZ_JAUJZH010000026.1"/>
</dbReference>
<organism evidence="5 6">
    <name type="scientific">Variovorax ginsengisoli</name>
    <dbReference type="NCBI Taxonomy" id="363844"/>
    <lineage>
        <taxon>Bacteria</taxon>
        <taxon>Pseudomonadati</taxon>
        <taxon>Pseudomonadota</taxon>
        <taxon>Betaproteobacteria</taxon>
        <taxon>Burkholderiales</taxon>
        <taxon>Comamonadaceae</taxon>
        <taxon>Variovorax</taxon>
    </lineage>
</organism>
<dbReference type="InterPro" id="IPR003593">
    <property type="entry name" value="AAA+_ATPase"/>
</dbReference>
<keyword evidence="1" id="KW-1003">Cell membrane</keyword>
<evidence type="ECO:0000256" key="2">
    <source>
        <dbReference type="ARBA" id="ARBA00022741"/>
    </source>
</evidence>
<dbReference type="PANTHER" id="PTHR43119">
    <property type="entry name" value="ABC TRANSPORT PROTEIN ATP-BINDING COMPONENT-RELATED"/>
    <property type="match status" value="1"/>
</dbReference>
<dbReference type="PROSITE" id="PS50893">
    <property type="entry name" value="ABC_TRANSPORTER_2"/>
    <property type="match status" value="1"/>
</dbReference>
<dbReference type="Proteomes" id="UP001169027">
    <property type="component" value="Unassembled WGS sequence"/>
</dbReference>
<sequence>MIRPYIAAMLRVRQLANDFGGPFDLDLARGECVAVLGASGAGKSVLLRLIADMDVGTGEVTLDGLDRDRSSGPQWRRRVVYQAAEPAWWAADAAAHFRPGDLAQVHALLPRLGLSPDLMAVDIARLSTGERQRLALVRSLAVGPDVLLLDEPTASLDAASTAAVEALLRARMAGGLAVLLVTHSREQAARMGQRAFDMIDGALHPA</sequence>
<dbReference type="GO" id="GO:0005524">
    <property type="term" value="F:ATP binding"/>
    <property type="evidence" value="ECO:0007669"/>
    <property type="project" value="UniProtKB-KW"/>
</dbReference>
<keyword evidence="6" id="KW-1185">Reference proteome</keyword>
<name>A0ABT8SE02_9BURK</name>